<evidence type="ECO:0000256" key="3">
    <source>
        <dbReference type="ARBA" id="ARBA00022884"/>
    </source>
</evidence>
<dbReference type="Gene3D" id="3.30.420.100">
    <property type="match status" value="1"/>
</dbReference>
<keyword evidence="2 7" id="KW-0699">rRNA-binding</keyword>
<dbReference type="SUPFAM" id="SSF53137">
    <property type="entry name" value="Translational machinery components"/>
    <property type="match status" value="1"/>
</dbReference>
<reference evidence="8 9" key="1">
    <citation type="journal article" date="2015" name="Nature">
        <title>rRNA introns, odd ribosomes, and small enigmatic genomes across a large radiation of phyla.</title>
        <authorList>
            <person name="Brown C.T."/>
            <person name="Hug L.A."/>
            <person name="Thomas B.C."/>
            <person name="Sharon I."/>
            <person name="Castelle C.J."/>
            <person name="Singh A."/>
            <person name="Wilkins M.J."/>
            <person name="Williams K.H."/>
            <person name="Banfield J.F."/>
        </authorList>
    </citation>
    <scope>NUCLEOTIDE SEQUENCE [LARGE SCALE GENOMIC DNA]</scope>
</reference>
<evidence type="ECO:0000256" key="7">
    <source>
        <dbReference type="HAMAP-Rule" id="MF_01337"/>
    </source>
</evidence>
<dbReference type="PANTHER" id="PTHR12899:SF3">
    <property type="entry name" value="LARGE RIBOSOMAL SUBUNIT PROTEIN UL18M"/>
    <property type="match status" value="1"/>
</dbReference>
<keyword evidence="3 7" id="KW-0694">RNA-binding</keyword>
<name>A0A0G0UI49_9BACT</name>
<dbReference type="AlphaFoldDB" id="A0A0G0UI49"/>
<evidence type="ECO:0000256" key="6">
    <source>
        <dbReference type="ARBA" id="ARBA00035197"/>
    </source>
</evidence>
<comment type="subunit">
    <text evidence="7">Part of the 50S ribosomal subunit; part of the 5S rRNA/L5/L18/L25 subcomplex. Contacts the 5S and 23S rRNAs.</text>
</comment>
<keyword evidence="5 7" id="KW-0687">Ribonucleoprotein</keyword>
<comment type="similarity">
    <text evidence="1 7">Belongs to the universal ribosomal protein uL18 family.</text>
</comment>
<organism evidence="8 9">
    <name type="scientific">Candidatus Gottesmanbacteria bacterium GW2011_GWA2_41_12</name>
    <dbReference type="NCBI Taxonomy" id="1618440"/>
    <lineage>
        <taxon>Bacteria</taxon>
        <taxon>Candidatus Gottesmaniibacteriota</taxon>
    </lineage>
</organism>
<dbReference type="CDD" id="cd00432">
    <property type="entry name" value="Ribosomal_L18_L5e"/>
    <property type="match status" value="1"/>
</dbReference>
<dbReference type="GO" id="GO:0006412">
    <property type="term" value="P:translation"/>
    <property type="evidence" value="ECO:0007669"/>
    <property type="project" value="UniProtKB-UniRule"/>
</dbReference>
<sequence>MKINRPDTKTRRKTRVRYHIKGTGDRPRLSVFRSNKYIYAQVIDDQSGRTVAGVSEKEMEKNDLSKAKIAYEIGKLLAVKIRTLGLKAIVFDRGSYKYHGRIKALADGVREGGITF</sequence>
<proteinExistence type="inferred from homology"/>
<comment type="function">
    <text evidence="7">This is one of the proteins that bind and probably mediate the attachment of the 5S RNA into the large ribosomal subunit, where it forms part of the central protuberance.</text>
</comment>
<dbReference type="Proteomes" id="UP000033908">
    <property type="component" value="Unassembled WGS sequence"/>
</dbReference>
<dbReference type="InterPro" id="IPR005484">
    <property type="entry name" value="Ribosomal_uL18_bac/plant/anim"/>
</dbReference>
<evidence type="ECO:0000313" key="8">
    <source>
        <dbReference type="EMBL" id="KKR88504.1"/>
    </source>
</evidence>
<dbReference type="GO" id="GO:0022625">
    <property type="term" value="C:cytosolic large ribosomal subunit"/>
    <property type="evidence" value="ECO:0007669"/>
    <property type="project" value="TreeGrafter"/>
</dbReference>
<dbReference type="FunFam" id="3.30.420.100:FF:000001">
    <property type="entry name" value="50S ribosomal protein L18"/>
    <property type="match status" value="1"/>
</dbReference>
<evidence type="ECO:0000256" key="1">
    <source>
        <dbReference type="ARBA" id="ARBA00007116"/>
    </source>
</evidence>
<dbReference type="PATRIC" id="fig|1618440.3.peg.69"/>
<comment type="caution">
    <text evidence="8">The sequence shown here is derived from an EMBL/GenBank/DDBJ whole genome shotgun (WGS) entry which is preliminary data.</text>
</comment>
<keyword evidence="4 7" id="KW-0689">Ribosomal protein</keyword>
<dbReference type="NCBIfam" id="TIGR00060">
    <property type="entry name" value="L18_bact"/>
    <property type="match status" value="1"/>
</dbReference>
<evidence type="ECO:0000313" key="9">
    <source>
        <dbReference type="Proteomes" id="UP000033908"/>
    </source>
</evidence>
<dbReference type="InterPro" id="IPR057268">
    <property type="entry name" value="Ribosomal_L18"/>
</dbReference>
<dbReference type="GO" id="GO:0008097">
    <property type="term" value="F:5S rRNA binding"/>
    <property type="evidence" value="ECO:0007669"/>
    <property type="project" value="TreeGrafter"/>
</dbReference>
<evidence type="ECO:0000256" key="5">
    <source>
        <dbReference type="ARBA" id="ARBA00023274"/>
    </source>
</evidence>
<dbReference type="HAMAP" id="MF_01337_B">
    <property type="entry name" value="Ribosomal_uL18_B"/>
    <property type="match status" value="1"/>
</dbReference>
<dbReference type="EMBL" id="LCAJ01000002">
    <property type="protein sequence ID" value="KKR88504.1"/>
    <property type="molecule type" value="Genomic_DNA"/>
</dbReference>
<gene>
    <name evidence="7" type="primary">rplR</name>
    <name evidence="8" type="ORF">UU37_C0002G0019</name>
</gene>
<dbReference type="PANTHER" id="PTHR12899">
    <property type="entry name" value="39S RIBOSOMAL PROTEIN L18, MITOCHONDRIAL"/>
    <property type="match status" value="1"/>
</dbReference>
<dbReference type="GO" id="GO:0003735">
    <property type="term" value="F:structural constituent of ribosome"/>
    <property type="evidence" value="ECO:0007669"/>
    <property type="project" value="InterPro"/>
</dbReference>
<accession>A0A0G0UI49</accession>
<protein>
    <recommendedName>
        <fullName evidence="6 7">Large ribosomal subunit protein uL18</fullName>
    </recommendedName>
</protein>
<dbReference type="Pfam" id="PF00861">
    <property type="entry name" value="Ribosomal_L18p"/>
    <property type="match status" value="1"/>
</dbReference>
<dbReference type="InterPro" id="IPR004389">
    <property type="entry name" value="Ribosomal_uL18_bac-type"/>
</dbReference>
<evidence type="ECO:0000256" key="4">
    <source>
        <dbReference type="ARBA" id="ARBA00022980"/>
    </source>
</evidence>
<evidence type="ECO:0000256" key="2">
    <source>
        <dbReference type="ARBA" id="ARBA00022730"/>
    </source>
</evidence>